<proteinExistence type="predicted"/>
<comment type="caution">
    <text evidence="1">The sequence shown here is derived from an EMBL/GenBank/DDBJ whole genome shotgun (WGS) entry which is preliminary data.</text>
</comment>
<accession>A0A0V0ZSS1</accession>
<dbReference type="Proteomes" id="UP000054783">
    <property type="component" value="Unassembled WGS sequence"/>
</dbReference>
<sequence>MTNIPSSNRLQHDRFIRQLAKFAAAKCALWDVCIILSLDNIFLDELFFQALAHSNLKKKMNLFKFSNRHVPPHAVGRI</sequence>
<evidence type="ECO:0000313" key="2">
    <source>
        <dbReference type="Proteomes" id="UP000054783"/>
    </source>
</evidence>
<reference evidence="1 2" key="1">
    <citation type="submission" date="2015-01" db="EMBL/GenBank/DDBJ databases">
        <title>Evolution of Trichinella species and genotypes.</title>
        <authorList>
            <person name="Korhonen P.K."/>
            <person name="Edoardo P."/>
            <person name="Giuseppe L.R."/>
            <person name="Gasser R.B."/>
        </authorList>
    </citation>
    <scope>NUCLEOTIDE SEQUENCE [LARGE SCALE GENOMIC DNA]</scope>
    <source>
        <strain evidence="1">ISS2496</strain>
    </source>
</reference>
<keyword evidence="2" id="KW-1185">Reference proteome</keyword>
<name>A0A0V0ZSS1_9BILA</name>
<dbReference type="EMBL" id="JYDQ01000094">
    <property type="protein sequence ID" value="KRY15517.1"/>
    <property type="molecule type" value="Genomic_DNA"/>
</dbReference>
<protein>
    <submittedName>
        <fullName evidence="1">Uncharacterized protein</fullName>
    </submittedName>
</protein>
<organism evidence="1 2">
    <name type="scientific">Trichinella patagoniensis</name>
    <dbReference type="NCBI Taxonomy" id="990121"/>
    <lineage>
        <taxon>Eukaryota</taxon>
        <taxon>Metazoa</taxon>
        <taxon>Ecdysozoa</taxon>
        <taxon>Nematoda</taxon>
        <taxon>Enoplea</taxon>
        <taxon>Dorylaimia</taxon>
        <taxon>Trichinellida</taxon>
        <taxon>Trichinellidae</taxon>
        <taxon>Trichinella</taxon>
    </lineage>
</organism>
<gene>
    <name evidence="1" type="ORF">T12_6388</name>
</gene>
<evidence type="ECO:0000313" key="1">
    <source>
        <dbReference type="EMBL" id="KRY15517.1"/>
    </source>
</evidence>
<dbReference type="AlphaFoldDB" id="A0A0V0ZSS1"/>